<dbReference type="SUPFAM" id="SSF53098">
    <property type="entry name" value="Ribonuclease H-like"/>
    <property type="match status" value="1"/>
</dbReference>
<evidence type="ECO:0000313" key="2">
    <source>
        <dbReference type="EMBL" id="KAK8579195.1"/>
    </source>
</evidence>
<dbReference type="InterPro" id="IPR012337">
    <property type="entry name" value="RNaseH-like_sf"/>
</dbReference>
<name>A0ABR2FEA0_9ROSI</name>
<reference evidence="2 3" key="1">
    <citation type="journal article" date="2024" name="G3 (Bethesda)">
        <title>Genome assembly of Hibiscus sabdariffa L. provides insights into metabolisms of medicinal natural products.</title>
        <authorList>
            <person name="Kim T."/>
        </authorList>
    </citation>
    <scope>NUCLEOTIDE SEQUENCE [LARGE SCALE GENOMIC DNA]</scope>
    <source>
        <strain evidence="2">TK-2024</strain>
        <tissue evidence="2">Old leaves</tissue>
    </source>
</reference>
<keyword evidence="3" id="KW-1185">Reference proteome</keyword>
<dbReference type="InterPro" id="IPR036397">
    <property type="entry name" value="RNaseH_sf"/>
</dbReference>
<dbReference type="InterPro" id="IPR044730">
    <property type="entry name" value="RNase_H-like_dom_plant"/>
</dbReference>
<proteinExistence type="predicted"/>
<dbReference type="Proteomes" id="UP001472677">
    <property type="component" value="Unassembled WGS sequence"/>
</dbReference>
<dbReference type="InterPro" id="IPR002156">
    <property type="entry name" value="RNaseH_domain"/>
</dbReference>
<dbReference type="Gene3D" id="3.30.420.10">
    <property type="entry name" value="Ribonuclease H-like superfamily/Ribonuclease H"/>
    <property type="match status" value="1"/>
</dbReference>
<evidence type="ECO:0000259" key="1">
    <source>
        <dbReference type="Pfam" id="PF13456"/>
    </source>
</evidence>
<dbReference type="Pfam" id="PF13456">
    <property type="entry name" value="RVT_3"/>
    <property type="match status" value="1"/>
</dbReference>
<comment type="caution">
    <text evidence="2">The sequence shown here is derived from an EMBL/GenBank/DDBJ whole genome shotgun (WGS) entry which is preliminary data.</text>
</comment>
<dbReference type="CDD" id="cd06222">
    <property type="entry name" value="RNase_H_like"/>
    <property type="match status" value="1"/>
</dbReference>
<dbReference type="EMBL" id="JBBPBM010000006">
    <property type="protein sequence ID" value="KAK8579195.1"/>
    <property type="molecule type" value="Genomic_DNA"/>
</dbReference>
<accession>A0ABR2FEA0</accession>
<gene>
    <name evidence="2" type="ORF">V6N12_069524</name>
</gene>
<protein>
    <recommendedName>
        <fullName evidence="1">RNase H type-1 domain-containing protein</fullName>
    </recommendedName>
</protein>
<feature type="domain" description="RNase H type-1" evidence="1">
    <location>
        <begin position="19"/>
        <end position="103"/>
    </location>
</feature>
<sequence>MKDGILRAIFSGPCEGLGAKYAEFQAIKVAMELFIEADWVGKSPLVIESDAKMVLNWISNKFVRLWGWWTILVEIDKLVSKIAKVHFNYVSRQTNVLADYLVKDDMRRKSIFRAWC</sequence>
<organism evidence="2 3">
    <name type="scientific">Hibiscus sabdariffa</name>
    <name type="common">roselle</name>
    <dbReference type="NCBI Taxonomy" id="183260"/>
    <lineage>
        <taxon>Eukaryota</taxon>
        <taxon>Viridiplantae</taxon>
        <taxon>Streptophyta</taxon>
        <taxon>Embryophyta</taxon>
        <taxon>Tracheophyta</taxon>
        <taxon>Spermatophyta</taxon>
        <taxon>Magnoliopsida</taxon>
        <taxon>eudicotyledons</taxon>
        <taxon>Gunneridae</taxon>
        <taxon>Pentapetalae</taxon>
        <taxon>rosids</taxon>
        <taxon>malvids</taxon>
        <taxon>Malvales</taxon>
        <taxon>Malvaceae</taxon>
        <taxon>Malvoideae</taxon>
        <taxon>Hibiscus</taxon>
    </lineage>
</organism>
<evidence type="ECO:0000313" key="3">
    <source>
        <dbReference type="Proteomes" id="UP001472677"/>
    </source>
</evidence>